<sequence precursor="true">MGNFKHWLVILCGLIALSACSESTSVESTDPKPNETNEAEFTVEEILQKSIEAMNDVQSLSTEMNMIQEMELPQDEQYSSNILVYMELTQEPFNMYQKISMDLPEVGLSETELYMVEDTFYFKDPMEESWFTYPDDLAATLRELESEQFSTNEQLDLLLKNADLLSYTEDEEHYIITVEGSPDLLQDFAQELNGLVHDEMTGDINQLMMMSDIQELNYTLYIEKDTFMQTKMDMSMAFELSMDGEQITIKTDTQASFDNFNGYSEITVPEAVIKEAEEFNLEFTEFEDFEEFDVDEELDD</sequence>
<accession>A0A1X9MF52</accession>
<keyword evidence="3" id="KW-1185">Reference proteome</keyword>
<dbReference type="Gene3D" id="2.50.20.20">
    <property type="match status" value="1"/>
</dbReference>
<organism evidence="2 3">
    <name type="scientific">Halalkalibacter krulwichiae</name>
    <dbReference type="NCBI Taxonomy" id="199441"/>
    <lineage>
        <taxon>Bacteria</taxon>
        <taxon>Bacillati</taxon>
        <taxon>Bacillota</taxon>
        <taxon>Bacilli</taxon>
        <taxon>Bacillales</taxon>
        <taxon>Bacillaceae</taxon>
        <taxon>Halalkalibacter</taxon>
    </lineage>
</organism>
<dbReference type="EMBL" id="CP020814">
    <property type="protein sequence ID" value="ARK32075.1"/>
    <property type="molecule type" value="Genomic_DNA"/>
</dbReference>
<gene>
    <name evidence="2" type="ORF">BkAM31D_20765</name>
</gene>
<keyword evidence="1" id="KW-0732">Signal</keyword>
<dbReference type="InterPro" id="IPR046720">
    <property type="entry name" value="DUF6612"/>
</dbReference>
<dbReference type="Proteomes" id="UP000193006">
    <property type="component" value="Chromosome"/>
</dbReference>
<dbReference type="AlphaFoldDB" id="A0A1X9MF52"/>
<dbReference type="PROSITE" id="PS51257">
    <property type="entry name" value="PROKAR_LIPOPROTEIN"/>
    <property type="match status" value="1"/>
</dbReference>
<reference evidence="2 3" key="1">
    <citation type="submission" date="2017-04" db="EMBL/GenBank/DDBJ databases">
        <title>Bacillus krulwichiae AM31D Genome sequencing and assembly.</title>
        <authorList>
            <person name="Krulwich T.A."/>
            <person name="Anastor L."/>
            <person name="Ehrlich R."/>
            <person name="Ehrlich G.D."/>
            <person name="Janto B."/>
        </authorList>
    </citation>
    <scope>NUCLEOTIDE SEQUENCE [LARGE SCALE GENOMIC DNA]</scope>
    <source>
        <strain evidence="2 3">AM31D</strain>
    </source>
</reference>
<evidence type="ECO:0000313" key="2">
    <source>
        <dbReference type="EMBL" id="ARK32075.1"/>
    </source>
</evidence>
<evidence type="ECO:0000256" key="1">
    <source>
        <dbReference type="SAM" id="SignalP"/>
    </source>
</evidence>
<dbReference type="RefSeq" id="WP_066160523.1">
    <property type="nucleotide sequence ID" value="NZ_CP020814.1"/>
</dbReference>
<evidence type="ECO:0000313" key="3">
    <source>
        <dbReference type="Proteomes" id="UP000193006"/>
    </source>
</evidence>
<name>A0A1X9MF52_9BACI</name>
<feature type="chain" id="PRO_5039246212" description="Lipoprotein" evidence="1">
    <location>
        <begin position="22"/>
        <end position="300"/>
    </location>
</feature>
<protein>
    <recommendedName>
        <fullName evidence="4">Lipoprotein</fullName>
    </recommendedName>
</protein>
<feature type="signal peptide" evidence="1">
    <location>
        <begin position="1"/>
        <end position="21"/>
    </location>
</feature>
<dbReference type="Pfam" id="PF20316">
    <property type="entry name" value="DUF6612"/>
    <property type="match status" value="1"/>
</dbReference>
<proteinExistence type="predicted"/>
<dbReference type="STRING" id="199441.BkAM31D_20765"/>
<dbReference type="KEGG" id="bkw:BkAM31D_20765"/>
<evidence type="ECO:0008006" key="4">
    <source>
        <dbReference type="Google" id="ProtNLM"/>
    </source>
</evidence>